<comment type="caution">
    <text evidence="1">The sequence shown here is derived from an EMBL/GenBank/DDBJ whole genome shotgun (WGS) entry which is preliminary data.</text>
</comment>
<dbReference type="AlphaFoldDB" id="A0A2D0JK00"/>
<sequence length="260" mass="29739">MTQPLLKKDALADELTDALMRGDSITEFKLRRYLNDIEKYSSGIELAYLKALANGLANKKGKAIEYFEIALQIPNIVYAGNYLAYIHQRGLFSERRELSQKLARQYESPSFCFMAYQVNIFHGDVCSASEFYEKYLKLSQEKESEPVIKNFQGAKTMLQDFLDGSGLNRDQVAIIANNIIDVIDTHKVKVSGIEILSTIGHEEKVNMYSLSVYTDDAELLTTMNLELSYKLAEYDELLDKKFSALIRGDRHEEREIELCL</sequence>
<accession>A0A2D0JK00</accession>
<dbReference type="OrthoDB" id="6452539at2"/>
<name>A0A2D0JK00_9GAMM</name>
<reference evidence="1 2" key="1">
    <citation type="journal article" date="2017" name="Nat. Microbiol.">
        <title>Natural product diversity associated with the nematode symbionts Photorhabdus and Xenorhabdus.</title>
        <authorList>
            <person name="Tobias N.J."/>
            <person name="Wolff H."/>
            <person name="Djahanschiri B."/>
            <person name="Grundmann F."/>
            <person name="Kronenwerth M."/>
            <person name="Shi Y.M."/>
            <person name="Simonyi S."/>
            <person name="Grun P."/>
            <person name="Shapiro-Ilan D."/>
            <person name="Pidot S.J."/>
            <person name="Stinear T.P."/>
            <person name="Ebersberger I."/>
            <person name="Bode H.B."/>
        </authorList>
    </citation>
    <scope>NUCLEOTIDE SEQUENCE [LARGE SCALE GENOMIC DNA]</scope>
    <source>
        <strain evidence="1 2">DSM 17902</strain>
    </source>
</reference>
<dbReference type="RefSeq" id="WP_099115825.1">
    <property type="nucleotide sequence ID" value="NZ_CAWNQI010000068.1"/>
</dbReference>
<keyword evidence="2" id="KW-1185">Reference proteome</keyword>
<proteinExistence type="predicted"/>
<organism evidence="1 2">
    <name type="scientific">Xenorhabdus miraniensis</name>
    <dbReference type="NCBI Taxonomy" id="351674"/>
    <lineage>
        <taxon>Bacteria</taxon>
        <taxon>Pseudomonadati</taxon>
        <taxon>Pseudomonadota</taxon>
        <taxon>Gammaproteobacteria</taxon>
        <taxon>Enterobacterales</taxon>
        <taxon>Morganellaceae</taxon>
        <taxon>Xenorhabdus</taxon>
    </lineage>
</organism>
<protein>
    <submittedName>
        <fullName evidence="1">Uncharacterized protein</fullName>
    </submittedName>
</protein>
<dbReference type="Proteomes" id="UP000221980">
    <property type="component" value="Unassembled WGS sequence"/>
</dbReference>
<dbReference type="EMBL" id="NITZ01000035">
    <property type="protein sequence ID" value="PHM46617.1"/>
    <property type="molecule type" value="Genomic_DNA"/>
</dbReference>
<evidence type="ECO:0000313" key="1">
    <source>
        <dbReference type="EMBL" id="PHM46617.1"/>
    </source>
</evidence>
<evidence type="ECO:0000313" key="2">
    <source>
        <dbReference type="Proteomes" id="UP000221980"/>
    </source>
</evidence>
<gene>
    <name evidence="1" type="ORF">Xmir_04055</name>
</gene>